<proteinExistence type="predicted"/>
<accession>A0A554WVC9</accession>
<dbReference type="Proteomes" id="UP000320225">
    <property type="component" value="Unassembled WGS sequence"/>
</dbReference>
<name>A0A554WVC9_9BURK</name>
<dbReference type="SUPFAM" id="SSF64383">
    <property type="entry name" value="Cell-division protein ZipA, C-terminal domain"/>
    <property type="match status" value="1"/>
</dbReference>
<evidence type="ECO:0000256" key="1">
    <source>
        <dbReference type="SAM" id="Phobius"/>
    </source>
</evidence>
<dbReference type="InterPro" id="IPR036765">
    <property type="entry name" value="ZipA_FtsZ-bd_C_sf"/>
</dbReference>
<feature type="transmembrane region" description="Helical" evidence="1">
    <location>
        <begin position="6"/>
        <end position="24"/>
    </location>
</feature>
<gene>
    <name evidence="3" type="ORF">Tsedi_00371</name>
</gene>
<evidence type="ECO:0000313" key="4">
    <source>
        <dbReference type="Proteomes" id="UP000320225"/>
    </source>
</evidence>
<keyword evidence="1" id="KW-0812">Transmembrane</keyword>
<keyword evidence="1" id="KW-1133">Transmembrane helix</keyword>
<dbReference type="EMBL" id="VJND01000001">
    <property type="protein sequence ID" value="TSE27532.1"/>
    <property type="molecule type" value="Genomic_DNA"/>
</dbReference>
<dbReference type="AlphaFoldDB" id="A0A554WVC9"/>
<evidence type="ECO:0000313" key="3">
    <source>
        <dbReference type="EMBL" id="TSE27532.1"/>
    </source>
</evidence>
<dbReference type="GO" id="GO:0090529">
    <property type="term" value="P:cell septum assembly"/>
    <property type="evidence" value="ECO:0007669"/>
    <property type="project" value="InterPro"/>
</dbReference>
<feature type="domain" description="ZipA C-terminal FtsZ-binding" evidence="2">
    <location>
        <begin position="196"/>
        <end position="321"/>
    </location>
</feature>
<dbReference type="RefSeq" id="WP_143892993.1">
    <property type="nucleotide sequence ID" value="NZ_VJND01000001.1"/>
</dbReference>
<keyword evidence="4" id="KW-1185">Reference proteome</keyword>
<keyword evidence="1" id="KW-0472">Membrane</keyword>
<dbReference type="SMART" id="SM00771">
    <property type="entry name" value="ZipA_C"/>
    <property type="match status" value="1"/>
</dbReference>
<organism evidence="3 4">
    <name type="scientific">Tepidimonas sediminis</name>
    <dbReference type="NCBI Taxonomy" id="2588941"/>
    <lineage>
        <taxon>Bacteria</taxon>
        <taxon>Pseudomonadati</taxon>
        <taxon>Pseudomonadota</taxon>
        <taxon>Betaproteobacteria</taxon>
        <taxon>Burkholderiales</taxon>
        <taxon>Tepidimonas</taxon>
    </lineage>
</organism>
<protein>
    <recommendedName>
        <fullName evidence="2">ZipA C-terminal FtsZ-binding domain-containing protein</fullName>
    </recommendedName>
</protein>
<dbReference type="InterPro" id="IPR007449">
    <property type="entry name" value="ZipA_FtsZ-bd_C"/>
</dbReference>
<comment type="caution">
    <text evidence="3">The sequence shown here is derived from an EMBL/GenBank/DDBJ whole genome shotgun (WGS) entry which is preliminary data.</text>
</comment>
<sequence>MNDASLPIALLAVGAGVLLAVWGYHRWRIRRLTPPPVPPTPEAGEPPEALTRLEPVLQPTAAAVAGEPGPRVLSPRIDAIVELRLERPVSAEAVLASMPPSRRIGSKPLAVEGWPEEAANGDADAWEVPAPGRRYARLRVGVQLANRSGALNEIEYSEFVQKVGQWAEHLMAAVDFPDMLGVVQRARELDQFAAAHDAQLALTLRARRTAWNPGYVTQHALRLGFVPGTLPGRMVYPAADGTPVVALQFETQAALADDPELEVLREVRLTLDVPHVPAQLAPFERLRALGTALAAAMEGWIGDEAGQALTDEALDAIAAELQRLYARLEASGLAAGSPEARRLFS</sequence>
<evidence type="ECO:0000259" key="2">
    <source>
        <dbReference type="SMART" id="SM00771"/>
    </source>
</evidence>
<reference evidence="3 4" key="1">
    <citation type="submission" date="2019-07" db="EMBL/GenBank/DDBJ databases">
        <title>Tepidimonas sediminis YIM 72259 draft genome.</title>
        <authorList>
            <person name="Da Costa M.S."/>
            <person name="Froufe H.J.C."/>
            <person name="Egas C."/>
            <person name="Albuquerque L."/>
        </authorList>
    </citation>
    <scope>NUCLEOTIDE SEQUENCE [LARGE SCALE GENOMIC DNA]</scope>
    <source>
        <strain evidence="3 4">YIM 72259</strain>
    </source>
</reference>
<dbReference type="OrthoDB" id="8521018at2"/>